<dbReference type="PANTHER" id="PTHR35987">
    <property type="entry name" value="PROTEIN PLASTID REDOX INSENSITIVE 2, CHLOROPLASTIC-RELATED"/>
    <property type="match status" value="1"/>
</dbReference>
<sequence length="286" mass="31608">MAPKTLRGSHGMFSGTIVFLDKNGLQGNLHYFRRFSRTSGWEDGLRSGEKASEDLYTVKAVSSERVGDSNASNLVTKTATDRWVYPKICGGAKRRCVDKPLLDAFAKPGEKIKMAWTTVPAFHLLPPLFALHKPTAPPCFFSNPSSALQHTRLSPTLRLPFQPSSSSFGNQICRAAEYKFPDPIPEFAVAETEKFRAHLLTKLSKKDIYGDSVQEVVGVCTEIFNTFMHTEYGGPGTLLVLPFIDMSDTINERGLPGGPQAARAAVKWAQEHVDKDWNLWTGDDGT</sequence>
<reference evidence="1 2" key="1">
    <citation type="journal article" date="2021" name="Hortic Res">
        <title>The domestication of Cucurbita argyrosperma as revealed by the genome of its wild relative.</title>
        <authorList>
            <person name="Barrera-Redondo J."/>
            <person name="Sanchez-de la Vega G."/>
            <person name="Aguirre-Liguori J.A."/>
            <person name="Castellanos-Morales G."/>
            <person name="Gutierrez-Guerrero Y.T."/>
            <person name="Aguirre-Dugua X."/>
            <person name="Aguirre-Planter E."/>
            <person name="Tenaillon M.I."/>
            <person name="Lira-Saade R."/>
            <person name="Eguiarte L.E."/>
        </authorList>
    </citation>
    <scope>NUCLEOTIDE SEQUENCE [LARGE SCALE GENOMIC DNA]</scope>
    <source>
        <strain evidence="1">JBR-2021</strain>
    </source>
</reference>
<dbReference type="EMBL" id="JAGKQH010000004">
    <property type="protein sequence ID" value="KAG6601374.1"/>
    <property type="molecule type" value="Genomic_DNA"/>
</dbReference>
<dbReference type="Proteomes" id="UP000685013">
    <property type="component" value="Chromosome 4"/>
</dbReference>
<comment type="caution">
    <text evidence="1">The sequence shown here is derived from an EMBL/GenBank/DDBJ whole genome shotgun (WGS) entry which is preliminary data.</text>
</comment>
<keyword evidence="2" id="KW-1185">Reference proteome</keyword>
<evidence type="ECO:0000313" key="1">
    <source>
        <dbReference type="EMBL" id="KAG6601374.1"/>
    </source>
</evidence>
<protein>
    <submittedName>
        <fullName evidence="1">Protein PLASTID REDOX INSENSITIVE 2, chloroplastic</fullName>
    </submittedName>
</protein>
<gene>
    <name evidence="1" type="primary">PRIN2</name>
    <name evidence="1" type="ORF">SDJN03_06607</name>
</gene>
<dbReference type="InterPro" id="IPR039349">
    <property type="entry name" value="PRIN2"/>
</dbReference>
<name>A0AAV6NSN9_9ROSI</name>
<dbReference type="GO" id="GO:0010468">
    <property type="term" value="P:regulation of gene expression"/>
    <property type="evidence" value="ECO:0007669"/>
    <property type="project" value="InterPro"/>
</dbReference>
<evidence type="ECO:0000313" key="2">
    <source>
        <dbReference type="Proteomes" id="UP000685013"/>
    </source>
</evidence>
<accession>A0AAV6NSN9</accession>
<proteinExistence type="predicted"/>
<organism evidence="1 2">
    <name type="scientific">Cucurbita argyrosperma subsp. sororia</name>
    <dbReference type="NCBI Taxonomy" id="37648"/>
    <lineage>
        <taxon>Eukaryota</taxon>
        <taxon>Viridiplantae</taxon>
        <taxon>Streptophyta</taxon>
        <taxon>Embryophyta</taxon>
        <taxon>Tracheophyta</taxon>
        <taxon>Spermatophyta</taxon>
        <taxon>Magnoliopsida</taxon>
        <taxon>eudicotyledons</taxon>
        <taxon>Gunneridae</taxon>
        <taxon>Pentapetalae</taxon>
        <taxon>rosids</taxon>
        <taxon>fabids</taxon>
        <taxon>Cucurbitales</taxon>
        <taxon>Cucurbitaceae</taxon>
        <taxon>Cucurbiteae</taxon>
        <taxon>Cucurbita</taxon>
    </lineage>
</organism>
<dbReference type="AlphaFoldDB" id="A0AAV6NSN9"/>
<dbReference type="PANTHER" id="PTHR35987:SF2">
    <property type="entry name" value="PROTEIN PLASTID REDOX INSENSITIVE 2, CHLOROPLASTIC"/>
    <property type="match status" value="1"/>
</dbReference>
<feature type="non-terminal residue" evidence="1">
    <location>
        <position position="1"/>
    </location>
</feature>